<evidence type="ECO:0000313" key="2">
    <source>
        <dbReference type="Proteomes" id="UP000248553"/>
    </source>
</evidence>
<dbReference type="SUPFAM" id="SSF53474">
    <property type="entry name" value="alpha/beta-Hydrolases"/>
    <property type="match status" value="1"/>
</dbReference>
<dbReference type="Pfam" id="PF11288">
    <property type="entry name" value="DUF3089"/>
    <property type="match status" value="1"/>
</dbReference>
<comment type="caution">
    <text evidence="1">The sequence shown here is derived from an EMBL/GenBank/DDBJ whole genome shotgun (WGS) entry which is preliminary data.</text>
</comment>
<dbReference type="RefSeq" id="WP_111478287.1">
    <property type="nucleotide sequence ID" value="NZ_QHKM01000003.1"/>
</dbReference>
<dbReference type="InterPro" id="IPR021440">
    <property type="entry name" value="DUF3089"/>
</dbReference>
<gene>
    <name evidence="1" type="ORF">DLM85_11695</name>
</gene>
<dbReference type="PROSITE" id="PS51257">
    <property type="entry name" value="PROKAR_LIPOPROTEIN"/>
    <property type="match status" value="1"/>
</dbReference>
<dbReference type="InterPro" id="IPR029058">
    <property type="entry name" value="AB_hydrolase_fold"/>
</dbReference>
<proteinExistence type="predicted"/>
<dbReference type="Proteomes" id="UP000248553">
    <property type="component" value="Unassembled WGS sequence"/>
</dbReference>
<dbReference type="OrthoDB" id="9794645at2"/>
<protein>
    <submittedName>
        <fullName evidence="1">DUF3089 domain-containing protein</fullName>
    </submittedName>
</protein>
<name>A0A328BLL3_9BACT</name>
<organism evidence="1 2">
    <name type="scientific">Hymenobacter edaphi</name>
    <dbReference type="NCBI Taxonomy" id="2211146"/>
    <lineage>
        <taxon>Bacteria</taxon>
        <taxon>Pseudomonadati</taxon>
        <taxon>Bacteroidota</taxon>
        <taxon>Cytophagia</taxon>
        <taxon>Cytophagales</taxon>
        <taxon>Hymenobacteraceae</taxon>
        <taxon>Hymenobacter</taxon>
    </lineage>
</organism>
<sequence length="351" mass="39893">MGAPLRLGSLWLAGLVVLLLGSGCIRLLKPLRSFAHYTPPPVPDYSRPESWATLPTRADSADAVPLHSGLRSRQASAPADVFFLHLTTRVRPRGWNTAIANRHVNRYTDRYSIRTQASVFNAAGRVYAPRYRQATLYSFFDSTANSRQALALAYADVKSAFEYYLAHYNQNRPIIIAAHSQGTYHARRLLREFFDRDPALRRRLVAAYLVGLNVDTLGYRVLRPCRDSLQTGCYVSWNTGSWGNDYPPYDGALVTNPLTWRVDTAYAPARLNRGSVPLSFKRLDQPGVADAQVHKGILWTHPSGRRGYFRFPLPGKWELRHSYHLNDYGLYYLSVRRNADARLRAWQRANP</sequence>
<dbReference type="AlphaFoldDB" id="A0A328BLL3"/>
<keyword evidence="2" id="KW-1185">Reference proteome</keyword>
<evidence type="ECO:0000313" key="1">
    <source>
        <dbReference type="EMBL" id="RAK66866.1"/>
    </source>
</evidence>
<dbReference type="EMBL" id="QHKM01000003">
    <property type="protein sequence ID" value="RAK66866.1"/>
    <property type="molecule type" value="Genomic_DNA"/>
</dbReference>
<reference evidence="2" key="1">
    <citation type="submission" date="2018-05" db="EMBL/GenBank/DDBJ databases">
        <authorList>
            <person name="Nie L."/>
        </authorList>
    </citation>
    <scope>NUCLEOTIDE SEQUENCE [LARGE SCALE GENOMIC DNA]</scope>
    <source>
        <strain evidence="2">NL</strain>
    </source>
</reference>
<accession>A0A328BLL3</accession>